<dbReference type="InterPro" id="IPR003673">
    <property type="entry name" value="CoA-Trfase_fam_III"/>
</dbReference>
<dbReference type="Gene3D" id="3.30.1540.10">
    <property type="entry name" value="formyl-coa transferase, domain 3"/>
    <property type="match status" value="1"/>
</dbReference>
<reference evidence="2" key="1">
    <citation type="submission" date="2016-06" db="EMBL/GenBank/DDBJ databases">
        <authorList>
            <person name="Nascimento L."/>
            <person name="Pereira R.V."/>
            <person name="Martins L.F."/>
            <person name="Quaggio R.B."/>
            <person name="Silva A.M."/>
            <person name="Setubal J.C."/>
        </authorList>
    </citation>
    <scope>NUCLEOTIDE SEQUENCE [LARGE SCALE GENOMIC DNA]</scope>
</reference>
<comment type="caution">
    <text evidence="1">The sequence shown here is derived from an EMBL/GenBank/DDBJ whole genome shotgun (WGS) entry which is preliminary data.</text>
</comment>
<dbReference type="InterPro" id="IPR023606">
    <property type="entry name" value="CoA-Trfase_III_dom_1_sf"/>
</dbReference>
<evidence type="ECO:0000313" key="1">
    <source>
        <dbReference type="EMBL" id="OUM86475.1"/>
    </source>
</evidence>
<dbReference type="InterPro" id="IPR050509">
    <property type="entry name" value="CoA-transferase_III"/>
</dbReference>
<dbReference type="AlphaFoldDB" id="A0A1Y3PGH0"/>
<dbReference type="PANTHER" id="PTHR48228">
    <property type="entry name" value="SUCCINYL-COA--D-CITRAMALATE COA-TRANSFERASE"/>
    <property type="match status" value="1"/>
</dbReference>
<accession>A0A1Y3PGH0</accession>
<organism evidence="1 2">
    <name type="scientific">Bacillus thermozeamaize</name>
    <dbReference type="NCBI Taxonomy" id="230954"/>
    <lineage>
        <taxon>Bacteria</taxon>
        <taxon>Bacillati</taxon>
        <taxon>Bacillota</taxon>
        <taxon>Bacilli</taxon>
        <taxon>Bacillales</taxon>
        <taxon>Bacillaceae</taxon>
        <taxon>Bacillus</taxon>
    </lineage>
</organism>
<dbReference type="EMBL" id="LZRT01000090">
    <property type="protein sequence ID" value="OUM86475.1"/>
    <property type="molecule type" value="Genomic_DNA"/>
</dbReference>
<evidence type="ECO:0000313" key="2">
    <source>
        <dbReference type="Proteomes" id="UP000196475"/>
    </source>
</evidence>
<protein>
    <submittedName>
        <fullName evidence="1">Carnitine dehydratase</fullName>
    </submittedName>
</protein>
<name>A0A1Y3PGH0_9BACI</name>
<dbReference type="GO" id="GO:0003824">
    <property type="term" value="F:catalytic activity"/>
    <property type="evidence" value="ECO:0007669"/>
    <property type="project" value="InterPro"/>
</dbReference>
<dbReference type="Gene3D" id="3.40.50.10540">
    <property type="entry name" value="Crotonobetainyl-coa:carnitine coa-transferase, domain 1"/>
    <property type="match status" value="2"/>
</dbReference>
<dbReference type="Pfam" id="PF02515">
    <property type="entry name" value="CoA_transf_3"/>
    <property type="match status" value="1"/>
</dbReference>
<dbReference type="PANTHER" id="PTHR48228:SF5">
    <property type="entry name" value="ALPHA-METHYLACYL-COA RACEMASE"/>
    <property type="match status" value="1"/>
</dbReference>
<dbReference type="SUPFAM" id="SSF89796">
    <property type="entry name" value="CoA-transferase family III (CaiB/BaiF)"/>
    <property type="match status" value="1"/>
</dbReference>
<dbReference type="InterPro" id="IPR044855">
    <property type="entry name" value="CoA-Trfase_III_dom3_sf"/>
</dbReference>
<gene>
    <name evidence="1" type="ORF">BAA01_06935</name>
</gene>
<proteinExistence type="predicted"/>
<sequence length="391" mass="43449">MGLLEGVRVLDLTRLLPGPFCTMLLADYGAEVIKVEQPGTGDYGRNVEPYIQGYSARHLTINRNKKSLTLDLKREKGKEIFCALAKEADVIVESFRPGVMKKLGLSYEEISAINPGIVYCSISGYGQDGPYRHLPGHDINYIGYSGVLGLIGLKDGQPVVPGVQIADIGGGSLMALAGILMALYYKEKTGKGQFVDVSMLDGAISWIAGYASGYFADGQVPKRGEIRLSGKYACYDVYPTKDGKYLSVGALEEKFWRRLCELLDKEEWIGQRMAPPEVQDQMRRELREIFLQKDQAEWLSLLKEEETCVGPVYDLDEVFSDPQVLARNMVIETEHPVLGVLKQVGFPLKFSHASGAVRRHAPELGEHNQEILTELGFSLEEIEKLALDRII</sequence>
<dbReference type="Proteomes" id="UP000196475">
    <property type="component" value="Unassembled WGS sequence"/>
</dbReference>